<sequence length="104" mass="10931">MPGLRVLERLGCLMLGFTSLGEARLLDAGVTSLGETRLLDAGIPSLGETRLLDAGGYESRRDSAMLLASAGAGDVFSSTGLTLVTAFFLTTGRSSRFVRELDFG</sequence>
<reference evidence="1 2" key="1">
    <citation type="submission" date="2019-02" db="EMBL/GenBank/DDBJ databases">
        <title>Deep-cultivation of Planctomycetes and their phenomic and genomic characterization uncovers novel biology.</title>
        <authorList>
            <person name="Wiegand S."/>
            <person name="Jogler M."/>
            <person name="Boedeker C."/>
            <person name="Pinto D."/>
            <person name="Vollmers J."/>
            <person name="Rivas-Marin E."/>
            <person name="Kohn T."/>
            <person name="Peeters S.H."/>
            <person name="Heuer A."/>
            <person name="Rast P."/>
            <person name="Oberbeckmann S."/>
            <person name="Bunk B."/>
            <person name="Jeske O."/>
            <person name="Meyerdierks A."/>
            <person name="Storesund J.E."/>
            <person name="Kallscheuer N."/>
            <person name="Luecker S."/>
            <person name="Lage O.M."/>
            <person name="Pohl T."/>
            <person name="Merkel B.J."/>
            <person name="Hornburger P."/>
            <person name="Mueller R.-W."/>
            <person name="Bruemmer F."/>
            <person name="Labrenz M."/>
            <person name="Spormann A.M."/>
            <person name="Op Den Camp H."/>
            <person name="Overmann J."/>
            <person name="Amann R."/>
            <person name="Jetten M.S.M."/>
            <person name="Mascher T."/>
            <person name="Medema M.H."/>
            <person name="Devos D.P."/>
            <person name="Kaster A.-K."/>
            <person name="Ovreas L."/>
            <person name="Rohde M."/>
            <person name="Galperin M.Y."/>
            <person name="Jogler C."/>
        </authorList>
    </citation>
    <scope>NUCLEOTIDE SEQUENCE [LARGE SCALE GENOMIC DNA]</scope>
    <source>
        <strain evidence="1 2">Q31b</strain>
    </source>
</reference>
<dbReference type="Proteomes" id="UP000315471">
    <property type="component" value="Unassembled WGS sequence"/>
</dbReference>
<evidence type="ECO:0000313" key="1">
    <source>
        <dbReference type="EMBL" id="TWU36595.1"/>
    </source>
</evidence>
<name>A0A5C6DK22_9BACT</name>
<dbReference type="AlphaFoldDB" id="A0A5C6DK22"/>
<organism evidence="1 2">
    <name type="scientific">Novipirellula aureliae</name>
    <dbReference type="NCBI Taxonomy" id="2527966"/>
    <lineage>
        <taxon>Bacteria</taxon>
        <taxon>Pseudomonadati</taxon>
        <taxon>Planctomycetota</taxon>
        <taxon>Planctomycetia</taxon>
        <taxon>Pirellulales</taxon>
        <taxon>Pirellulaceae</taxon>
        <taxon>Novipirellula</taxon>
    </lineage>
</organism>
<comment type="caution">
    <text evidence="1">The sequence shown here is derived from an EMBL/GenBank/DDBJ whole genome shotgun (WGS) entry which is preliminary data.</text>
</comment>
<gene>
    <name evidence="1" type="ORF">Q31b_48760</name>
</gene>
<protein>
    <submittedName>
        <fullName evidence="1">Uncharacterized protein</fullName>
    </submittedName>
</protein>
<dbReference type="EMBL" id="SJPY01000008">
    <property type="protein sequence ID" value="TWU36595.1"/>
    <property type="molecule type" value="Genomic_DNA"/>
</dbReference>
<proteinExistence type="predicted"/>
<evidence type="ECO:0000313" key="2">
    <source>
        <dbReference type="Proteomes" id="UP000315471"/>
    </source>
</evidence>
<accession>A0A5C6DK22</accession>
<keyword evidence="2" id="KW-1185">Reference proteome</keyword>